<accession>A0A6L9MM18</accession>
<evidence type="ECO:0000313" key="1">
    <source>
        <dbReference type="EMBL" id="NDV88548.1"/>
    </source>
</evidence>
<dbReference type="EMBL" id="JAAAMJ010000017">
    <property type="protein sequence ID" value="NDV88548.1"/>
    <property type="molecule type" value="Genomic_DNA"/>
</dbReference>
<name>A0A6L9MM18_9HYPH</name>
<keyword evidence="2" id="KW-1185">Reference proteome</keyword>
<evidence type="ECO:0000313" key="2">
    <source>
        <dbReference type="Proteomes" id="UP000476332"/>
    </source>
</evidence>
<proteinExistence type="predicted"/>
<organism evidence="1 2">
    <name type="scientific">Aurantimonas aggregata</name>
    <dbReference type="NCBI Taxonomy" id="2047720"/>
    <lineage>
        <taxon>Bacteria</taxon>
        <taxon>Pseudomonadati</taxon>
        <taxon>Pseudomonadota</taxon>
        <taxon>Alphaproteobacteria</taxon>
        <taxon>Hyphomicrobiales</taxon>
        <taxon>Aurantimonadaceae</taxon>
        <taxon>Aurantimonas</taxon>
    </lineage>
</organism>
<dbReference type="InterPro" id="IPR007460">
    <property type="entry name" value="BrnT_toxin"/>
</dbReference>
<dbReference type="AlphaFoldDB" id="A0A6L9MM18"/>
<sequence length="98" mass="11701">MVEGPLFEWDDRKAAENVARGRPPFEDVLRFDFTSAMIADDGRWDYGERRIQAIGMIDGRAHFLVYTERNDRRRFISLRKANKREISLYERYTQIGDR</sequence>
<protein>
    <submittedName>
        <fullName evidence="1">BrnT family toxin</fullName>
    </submittedName>
</protein>
<dbReference type="Pfam" id="PF04365">
    <property type="entry name" value="BrnT_toxin"/>
    <property type="match status" value="1"/>
</dbReference>
<gene>
    <name evidence="1" type="ORF">GTW51_17745</name>
</gene>
<dbReference type="Proteomes" id="UP000476332">
    <property type="component" value="Unassembled WGS sequence"/>
</dbReference>
<dbReference type="InterPro" id="IPR038573">
    <property type="entry name" value="BrnT_sf"/>
</dbReference>
<dbReference type="RefSeq" id="WP_163045402.1">
    <property type="nucleotide sequence ID" value="NZ_JAAAMJ010000017.1"/>
</dbReference>
<comment type="caution">
    <text evidence="1">The sequence shown here is derived from an EMBL/GenBank/DDBJ whole genome shotgun (WGS) entry which is preliminary data.</text>
</comment>
<dbReference type="Gene3D" id="3.10.450.530">
    <property type="entry name" value="Ribonuclease toxin, BrnT, of type II toxin-antitoxin system"/>
    <property type="match status" value="1"/>
</dbReference>
<reference evidence="1 2" key="1">
    <citation type="submission" date="2020-01" db="EMBL/GenBank/DDBJ databases">
        <title>Genomes of bacteria type strains.</title>
        <authorList>
            <person name="Chen J."/>
            <person name="Zhu S."/>
            <person name="Chen J."/>
        </authorList>
    </citation>
    <scope>NUCLEOTIDE SEQUENCE [LARGE SCALE GENOMIC DNA]</scope>
    <source>
        <strain evidence="1 2">KCTC 52919</strain>
    </source>
</reference>